<dbReference type="Gene3D" id="1.10.357.10">
    <property type="entry name" value="Tetracycline Repressor, domain 2"/>
    <property type="match status" value="1"/>
</dbReference>
<dbReference type="InterPro" id="IPR049397">
    <property type="entry name" value="EthR_C"/>
</dbReference>
<comment type="caution">
    <text evidence="7">The sequence shown here is derived from an EMBL/GenBank/DDBJ whole genome shotgun (WGS) entry which is preliminary data.</text>
</comment>
<dbReference type="Pfam" id="PF21313">
    <property type="entry name" value="EthR_C"/>
    <property type="match status" value="1"/>
</dbReference>
<dbReference type="InterPro" id="IPR009057">
    <property type="entry name" value="Homeodomain-like_sf"/>
</dbReference>
<feature type="domain" description="HTH tetR-type" evidence="6">
    <location>
        <begin position="19"/>
        <end position="79"/>
    </location>
</feature>
<evidence type="ECO:0000256" key="1">
    <source>
        <dbReference type="ARBA" id="ARBA00023015"/>
    </source>
</evidence>
<dbReference type="InterPro" id="IPR050109">
    <property type="entry name" value="HTH-type_TetR-like_transc_reg"/>
</dbReference>
<evidence type="ECO:0000256" key="2">
    <source>
        <dbReference type="ARBA" id="ARBA00023125"/>
    </source>
</evidence>
<dbReference type="SUPFAM" id="SSF48498">
    <property type="entry name" value="Tetracyclin repressor-like, C-terminal domain"/>
    <property type="match status" value="1"/>
</dbReference>
<dbReference type="InterPro" id="IPR023772">
    <property type="entry name" value="DNA-bd_HTH_TetR-type_CS"/>
</dbReference>
<keyword evidence="8" id="KW-1185">Reference proteome</keyword>
<protein>
    <submittedName>
        <fullName evidence="7">TetR/AcrR family transcriptional regulator</fullName>
    </submittedName>
</protein>
<name>A0ABS9XPD2_9ACTN</name>
<sequence>MARTHKTWAVRTARDRTEAPARARLLDAAETVFARLGLGGTTVADITAEAGVSRAGFYVYFASKEEIFRVLAARVRDAFLAAQEVPGVDADDTRAVAEASVGAVIAAHARHQPLLALLEQQARTDPDVRRLWDEIRERPVHRHARYIRRLTDRGAAAPVVEPLAVAHAVGGMCVEAARRVAARPDLYDTVVQDVTTMYLHLLGAGPDSPRGQRHGVGPTSQS</sequence>
<feature type="region of interest" description="Disordered" evidence="5">
    <location>
        <begin position="203"/>
        <end position="222"/>
    </location>
</feature>
<proteinExistence type="predicted"/>
<feature type="DNA-binding region" description="H-T-H motif" evidence="4">
    <location>
        <begin position="42"/>
        <end position="61"/>
    </location>
</feature>
<evidence type="ECO:0000256" key="5">
    <source>
        <dbReference type="SAM" id="MobiDB-lite"/>
    </source>
</evidence>
<dbReference type="SUPFAM" id="SSF46689">
    <property type="entry name" value="Homeodomain-like"/>
    <property type="match status" value="1"/>
</dbReference>
<evidence type="ECO:0000313" key="8">
    <source>
        <dbReference type="Proteomes" id="UP001165270"/>
    </source>
</evidence>
<dbReference type="RefSeq" id="WP_242711201.1">
    <property type="nucleotide sequence ID" value="NZ_JALDAX010000009.1"/>
</dbReference>
<evidence type="ECO:0000256" key="3">
    <source>
        <dbReference type="ARBA" id="ARBA00023163"/>
    </source>
</evidence>
<dbReference type="EMBL" id="JALDAX010000009">
    <property type="protein sequence ID" value="MCI3242772.1"/>
    <property type="molecule type" value="Genomic_DNA"/>
</dbReference>
<evidence type="ECO:0000259" key="6">
    <source>
        <dbReference type="PROSITE" id="PS50977"/>
    </source>
</evidence>
<keyword evidence="3" id="KW-0804">Transcription</keyword>
<keyword evidence="1" id="KW-0805">Transcription regulation</keyword>
<keyword evidence="2 4" id="KW-0238">DNA-binding</keyword>
<dbReference type="PROSITE" id="PS50977">
    <property type="entry name" value="HTH_TETR_2"/>
    <property type="match status" value="1"/>
</dbReference>
<reference evidence="7" key="1">
    <citation type="submission" date="2022-03" db="EMBL/GenBank/DDBJ databases">
        <title>Streptomyces 7R015 and 7R016 isolated from Barleria lupulina in Thailand.</title>
        <authorList>
            <person name="Kanchanasin P."/>
            <person name="Phongsopitanun W."/>
            <person name="Tanasupawat S."/>
        </authorList>
    </citation>
    <scope>NUCLEOTIDE SEQUENCE</scope>
    <source>
        <strain evidence="7">7R016</strain>
    </source>
</reference>
<evidence type="ECO:0000313" key="7">
    <source>
        <dbReference type="EMBL" id="MCI3242772.1"/>
    </source>
</evidence>
<dbReference type="Pfam" id="PF00440">
    <property type="entry name" value="TetR_N"/>
    <property type="match status" value="1"/>
</dbReference>
<dbReference type="PRINTS" id="PR00455">
    <property type="entry name" value="HTHTETR"/>
</dbReference>
<evidence type="ECO:0000256" key="4">
    <source>
        <dbReference type="PROSITE-ProRule" id="PRU00335"/>
    </source>
</evidence>
<dbReference type="PANTHER" id="PTHR30055">
    <property type="entry name" value="HTH-TYPE TRANSCRIPTIONAL REGULATOR RUTR"/>
    <property type="match status" value="1"/>
</dbReference>
<dbReference type="InterPro" id="IPR001647">
    <property type="entry name" value="HTH_TetR"/>
</dbReference>
<gene>
    <name evidence="7" type="ORF">MQN93_23910</name>
</gene>
<dbReference type="PROSITE" id="PS01081">
    <property type="entry name" value="HTH_TETR_1"/>
    <property type="match status" value="1"/>
</dbReference>
<dbReference type="PANTHER" id="PTHR30055:SF234">
    <property type="entry name" value="HTH-TYPE TRANSCRIPTIONAL REGULATOR BETI"/>
    <property type="match status" value="1"/>
</dbReference>
<organism evidence="7 8">
    <name type="scientific">Streptomyces spinosisporus</name>
    <dbReference type="NCBI Taxonomy" id="2927582"/>
    <lineage>
        <taxon>Bacteria</taxon>
        <taxon>Bacillati</taxon>
        <taxon>Actinomycetota</taxon>
        <taxon>Actinomycetes</taxon>
        <taxon>Kitasatosporales</taxon>
        <taxon>Streptomycetaceae</taxon>
        <taxon>Streptomyces</taxon>
    </lineage>
</organism>
<dbReference type="InterPro" id="IPR036271">
    <property type="entry name" value="Tet_transcr_reg_TetR-rel_C_sf"/>
</dbReference>
<dbReference type="Proteomes" id="UP001165270">
    <property type="component" value="Unassembled WGS sequence"/>
</dbReference>
<dbReference type="Gene3D" id="1.10.10.60">
    <property type="entry name" value="Homeodomain-like"/>
    <property type="match status" value="1"/>
</dbReference>
<accession>A0ABS9XPD2</accession>